<proteinExistence type="predicted"/>
<accession>A0A2P4Z8T0</accession>
<organism evidence="3 4">
    <name type="scientific">Trichoderma gamsii</name>
    <dbReference type="NCBI Taxonomy" id="398673"/>
    <lineage>
        <taxon>Eukaryota</taxon>
        <taxon>Fungi</taxon>
        <taxon>Dikarya</taxon>
        <taxon>Ascomycota</taxon>
        <taxon>Pezizomycotina</taxon>
        <taxon>Sordariomycetes</taxon>
        <taxon>Hypocreomycetidae</taxon>
        <taxon>Hypocreales</taxon>
        <taxon>Hypocreaceae</taxon>
        <taxon>Trichoderma</taxon>
    </lineage>
</organism>
<name>A0A2P4Z8T0_9HYPO</name>
<gene>
    <name evidence="3" type="ORF">TGAM01_v210479</name>
</gene>
<protein>
    <submittedName>
        <fullName evidence="3">Uncharacterized protein</fullName>
    </submittedName>
</protein>
<feature type="signal peptide" evidence="2">
    <location>
        <begin position="1"/>
        <end position="23"/>
    </location>
</feature>
<feature type="region of interest" description="Disordered" evidence="1">
    <location>
        <begin position="267"/>
        <end position="294"/>
    </location>
</feature>
<dbReference type="AlphaFoldDB" id="A0A2P4Z8T0"/>
<dbReference type="RefSeq" id="XP_018657114.1">
    <property type="nucleotide sequence ID" value="XM_018809712.1"/>
</dbReference>
<evidence type="ECO:0000313" key="3">
    <source>
        <dbReference type="EMBL" id="PON20694.1"/>
    </source>
</evidence>
<evidence type="ECO:0000313" key="4">
    <source>
        <dbReference type="Proteomes" id="UP000054821"/>
    </source>
</evidence>
<feature type="chain" id="PRO_5015103473" evidence="2">
    <location>
        <begin position="24"/>
        <end position="320"/>
    </location>
</feature>
<reference evidence="3 4" key="1">
    <citation type="journal article" date="2016" name="Genome Announc.">
        <title>Draft Whole-Genome Sequence of Trichoderma gamsii T6085, a Promising Biocontrol Agent of Fusarium Head Blight on Wheat.</title>
        <authorList>
            <person name="Baroncelli R."/>
            <person name="Zapparata A."/>
            <person name="Piaggeschi G."/>
            <person name="Sarrocco S."/>
            <person name="Vannacci G."/>
        </authorList>
    </citation>
    <scope>NUCLEOTIDE SEQUENCE [LARGE SCALE GENOMIC DNA]</scope>
    <source>
        <strain evidence="3 4">T6085</strain>
    </source>
</reference>
<dbReference type="Proteomes" id="UP000054821">
    <property type="component" value="Unassembled WGS sequence"/>
</dbReference>
<keyword evidence="2" id="KW-0732">Signal</keyword>
<evidence type="ECO:0000256" key="2">
    <source>
        <dbReference type="SAM" id="SignalP"/>
    </source>
</evidence>
<dbReference type="STRING" id="398673.A0A2P4Z8T0"/>
<sequence>MASLRRVAYVAFLASLVSGNVDAEESFTIGEKAPFGLPDSSFRPSSQANATGSFSVPALNTSNPKQPLSFEGKFWAVEISLQADIPLNGSSDKNLSAAEKKQFTQLVSMGFSNIDKKEAANLTSDSTMCGHVMFGLRSNATADNQDDAGKGGNCDFLSQQCQKDLRDSVKNGSSDCNSIIVPNSCEEWLDPSSSGDGASQMDSTSFEFTKELLTGGRFFTMGLEPTSSDNETEYDAAIRNIWPVLFTWSHVSDTINVTGAALRCLRPNNVTSGSRDPDASNKTGNDSGNGDHPGIAGTYSVPNLGATLLLAVSASYFMFL</sequence>
<evidence type="ECO:0000256" key="1">
    <source>
        <dbReference type="SAM" id="MobiDB-lite"/>
    </source>
</evidence>
<comment type="caution">
    <text evidence="3">The sequence shown here is derived from an EMBL/GenBank/DDBJ whole genome shotgun (WGS) entry which is preliminary data.</text>
</comment>
<feature type="compositionally biased region" description="Polar residues" evidence="1">
    <location>
        <begin position="268"/>
        <end position="288"/>
    </location>
</feature>
<dbReference type="GeneID" id="29989795"/>
<keyword evidence="4" id="KW-1185">Reference proteome</keyword>
<dbReference type="EMBL" id="JPDN02000063">
    <property type="protein sequence ID" value="PON20694.1"/>
    <property type="molecule type" value="Genomic_DNA"/>
</dbReference>